<evidence type="ECO:0000313" key="3">
    <source>
        <dbReference type="EMBL" id="GCF94047.1"/>
    </source>
</evidence>
<protein>
    <submittedName>
        <fullName evidence="3">Oxidoreductase</fullName>
    </submittedName>
</protein>
<dbReference type="OrthoDB" id="9773828at2"/>
<gene>
    <name evidence="3" type="ORF">NRIC_19380</name>
</gene>
<dbReference type="InterPro" id="IPR036812">
    <property type="entry name" value="NAD(P)_OxRdtase_dom_sf"/>
</dbReference>
<evidence type="ECO:0000259" key="2">
    <source>
        <dbReference type="Pfam" id="PF00248"/>
    </source>
</evidence>
<dbReference type="InterPro" id="IPR018170">
    <property type="entry name" value="Aldo/ket_reductase_CS"/>
</dbReference>
<dbReference type="PANTHER" id="PTHR43364:SF4">
    <property type="entry name" value="NAD(P)-LINKED OXIDOREDUCTASE SUPERFAMILY PROTEIN"/>
    <property type="match status" value="1"/>
</dbReference>
<dbReference type="AlphaFoldDB" id="A0A4P5P7V8"/>
<dbReference type="Proteomes" id="UP000290567">
    <property type="component" value="Unassembled WGS sequence"/>
</dbReference>
<name>A0A4P5P7V8_9ENTE</name>
<evidence type="ECO:0000256" key="1">
    <source>
        <dbReference type="ARBA" id="ARBA00023002"/>
    </source>
</evidence>
<dbReference type="FunFam" id="3.20.20.100:FF:000004">
    <property type="entry name" value="Oxidoreductase, aldo/keto reductase"/>
    <property type="match status" value="1"/>
</dbReference>
<dbReference type="InterPro" id="IPR023210">
    <property type="entry name" value="NADP_OxRdtase_dom"/>
</dbReference>
<proteinExistence type="predicted"/>
<dbReference type="PANTHER" id="PTHR43364">
    <property type="entry name" value="NADH-SPECIFIC METHYLGLYOXAL REDUCTASE-RELATED"/>
    <property type="match status" value="1"/>
</dbReference>
<dbReference type="GO" id="GO:0005829">
    <property type="term" value="C:cytosol"/>
    <property type="evidence" value="ECO:0007669"/>
    <property type="project" value="UniProtKB-ARBA"/>
</dbReference>
<dbReference type="PRINTS" id="PR00069">
    <property type="entry name" value="ALDKETRDTASE"/>
</dbReference>
<comment type="caution">
    <text evidence="3">The sequence shown here is derived from an EMBL/GenBank/DDBJ whole genome shotgun (WGS) entry which is preliminary data.</text>
</comment>
<sequence>MTDVRIGKSRVYASDLGLGTNAVGGHNLFPNLKDEQGKAVVRAALDNGITLLDTAFAYGNGRSEELIGEVLQEPAYDRSRVILATKAAHDPAKDGSFNNSPEFLTQSVEDALQRLQTSYLDIFYIHFPDKNTPKDEAVKALHALKEAGKIRAIGISNFSLDQVKEANRDGYVDVVEDHYNLIHREAEVELLPYLKENRISFVPYFPLASGLLTGKYTKGDVFDSSDPRSSKPDFQGNRFKQIVERVDALKPMAKEYNITVAQLILAWYMKNPFIDVVIPGAKRPEQVEANAQSVNVRLSEADYTTIDKRFKEE</sequence>
<accession>A0A4P5P7V8</accession>
<dbReference type="SUPFAM" id="SSF51430">
    <property type="entry name" value="NAD(P)-linked oxidoreductase"/>
    <property type="match status" value="1"/>
</dbReference>
<keyword evidence="1" id="KW-0560">Oxidoreductase</keyword>
<dbReference type="Pfam" id="PF00248">
    <property type="entry name" value="Aldo_ket_red"/>
    <property type="match status" value="1"/>
</dbReference>
<dbReference type="RefSeq" id="WP_146622484.1">
    <property type="nucleotide sequence ID" value="NZ_BJCC01000014.1"/>
</dbReference>
<dbReference type="EMBL" id="BJCC01000014">
    <property type="protein sequence ID" value="GCF94047.1"/>
    <property type="molecule type" value="Genomic_DNA"/>
</dbReference>
<evidence type="ECO:0000313" key="4">
    <source>
        <dbReference type="Proteomes" id="UP000290567"/>
    </source>
</evidence>
<dbReference type="InterPro" id="IPR020471">
    <property type="entry name" value="AKR"/>
</dbReference>
<feature type="domain" description="NADP-dependent oxidoreductase" evidence="2">
    <location>
        <begin position="16"/>
        <end position="308"/>
    </location>
</feature>
<dbReference type="Gene3D" id="3.20.20.100">
    <property type="entry name" value="NADP-dependent oxidoreductase domain"/>
    <property type="match status" value="1"/>
</dbReference>
<keyword evidence="4" id="KW-1185">Reference proteome</keyword>
<dbReference type="GO" id="GO:0016491">
    <property type="term" value="F:oxidoreductase activity"/>
    <property type="evidence" value="ECO:0007669"/>
    <property type="project" value="UniProtKB-KW"/>
</dbReference>
<dbReference type="PROSITE" id="PS00062">
    <property type="entry name" value="ALDOKETO_REDUCTASE_2"/>
    <property type="match status" value="1"/>
</dbReference>
<organism evidence="3 4">
    <name type="scientific">Enterococcus florum</name>
    <dbReference type="NCBI Taxonomy" id="2480627"/>
    <lineage>
        <taxon>Bacteria</taxon>
        <taxon>Bacillati</taxon>
        <taxon>Bacillota</taxon>
        <taxon>Bacilli</taxon>
        <taxon>Lactobacillales</taxon>
        <taxon>Enterococcaceae</taxon>
        <taxon>Enterococcus</taxon>
    </lineage>
</organism>
<dbReference type="InterPro" id="IPR050523">
    <property type="entry name" value="AKR_Detox_Biosynth"/>
</dbReference>
<reference evidence="4" key="1">
    <citation type="submission" date="2019-02" db="EMBL/GenBank/DDBJ databases">
        <title>Draft genome sequence of Enterococcus sp. Gos25-1.</title>
        <authorList>
            <person name="Tanaka N."/>
            <person name="Shiwa Y."/>
            <person name="Fujita N."/>
        </authorList>
    </citation>
    <scope>NUCLEOTIDE SEQUENCE [LARGE SCALE GENOMIC DNA]</scope>
    <source>
        <strain evidence="4">Gos25-1</strain>
    </source>
</reference>